<comment type="caution">
    <text evidence="1">The sequence shown here is derived from an EMBL/GenBank/DDBJ whole genome shotgun (WGS) entry which is preliminary data.</text>
</comment>
<name>A0ABV0NWR8_9TELE</name>
<reference evidence="1 2" key="1">
    <citation type="submission" date="2021-06" db="EMBL/GenBank/DDBJ databases">
        <authorList>
            <person name="Palmer J.M."/>
        </authorList>
    </citation>
    <scope>NUCLEOTIDE SEQUENCE [LARGE SCALE GENOMIC DNA]</scope>
    <source>
        <strain evidence="1 2">GA_2019</strain>
        <tissue evidence="1">Muscle</tissue>
    </source>
</reference>
<keyword evidence="2" id="KW-1185">Reference proteome</keyword>
<evidence type="ECO:0008006" key="3">
    <source>
        <dbReference type="Google" id="ProtNLM"/>
    </source>
</evidence>
<evidence type="ECO:0000313" key="2">
    <source>
        <dbReference type="Proteomes" id="UP001476798"/>
    </source>
</evidence>
<evidence type="ECO:0000313" key="1">
    <source>
        <dbReference type="EMBL" id="MEQ2175259.1"/>
    </source>
</evidence>
<protein>
    <recommendedName>
        <fullName evidence="3">Secreted protein</fullName>
    </recommendedName>
</protein>
<proteinExistence type="predicted"/>
<sequence>MILFVFSLLQVVRSRMFLDAVASCKRARKCLLIAYHLCCLEQVYWSACALRMWTCARPLHVALGEEIEGLHIAWNSRALVLGKMGPQHLLMCPPLYSCAASSLACKWPLGSCDGF</sequence>
<gene>
    <name evidence="1" type="ORF">GOODEAATRI_016326</name>
</gene>
<accession>A0ABV0NWR8</accession>
<organism evidence="1 2">
    <name type="scientific">Goodea atripinnis</name>
    <dbReference type="NCBI Taxonomy" id="208336"/>
    <lineage>
        <taxon>Eukaryota</taxon>
        <taxon>Metazoa</taxon>
        <taxon>Chordata</taxon>
        <taxon>Craniata</taxon>
        <taxon>Vertebrata</taxon>
        <taxon>Euteleostomi</taxon>
        <taxon>Actinopterygii</taxon>
        <taxon>Neopterygii</taxon>
        <taxon>Teleostei</taxon>
        <taxon>Neoteleostei</taxon>
        <taxon>Acanthomorphata</taxon>
        <taxon>Ovalentaria</taxon>
        <taxon>Atherinomorphae</taxon>
        <taxon>Cyprinodontiformes</taxon>
        <taxon>Goodeidae</taxon>
        <taxon>Goodea</taxon>
    </lineage>
</organism>
<dbReference type="EMBL" id="JAHRIO010051230">
    <property type="protein sequence ID" value="MEQ2175259.1"/>
    <property type="molecule type" value="Genomic_DNA"/>
</dbReference>
<dbReference type="Proteomes" id="UP001476798">
    <property type="component" value="Unassembled WGS sequence"/>
</dbReference>